<comment type="caution">
    <text evidence="1">The sequence shown here is derived from an EMBL/GenBank/DDBJ whole genome shotgun (WGS) entry which is preliminary data.</text>
</comment>
<evidence type="ECO:0000313" key="1">
    <source>
        <dbReference type="EMBL" id="KAK8484793.1"/>
    </source>
</evidence>
<keyword evidence="2" id="KW-1185">Reference proteome</keyword>
<evidence type="ECO:0000313" key="2">
    <source>
        <dbReference type="Proteomes" id="UP001396334"/>
    </source>
</evidence>
<gene>
    <name evidence="1" type="ORF">V6N11_045151</name>
</gene>
<proteinExistence type="predicted"/>
<reference evidence="1 2" key="1">
    <citation type="journal article" date="2024" name="G3 (Bethesda)">
        <title>Genome assembly of Hibiscus sabdariffa L. provides insights into metabolisms of medicinal natural products.</title>
        <authorList>
            <person name="Kim T."/>
        </authorList>
    </citation>
    <scope>NUCLEOTIDE SEQUENCE [LARGE SCALE GENOMIC DNA]</scope>
    <source>
        <strain evidence="1">TK-2024</strain>
        <tissue evidence="1">Old leaves</tissue>
    </source>
</reference>
<dbReference type="EMBL" id="JBBPBN010000539">
    <property type="protein sequence ID" value="KAK8484793.1"/>
    <property type="molecule type" value="Genomic_DNA"/>
</dbReference>
<organism evidence="1 2">
    <name type="scientific">Hibiscus sabdariffa</name>
    <name type="common">roselle</name>
    <dbReference type="NCBI Taxonomy" id="183260"/>
    <lineage>
        <taxon>Eukaryota</taxon>
        <taxon>Viridiplantae</taxon>
        <taxon>Streptophyta</taxon>
        <taxon>Embryophyta</taxon>
        <taxon>Tracheophyta</taxon>
        <taxon>Spermatophyta</taxon>
        <taxon>Magnoliopsida</taxon>
        <taxon>eudicotyledons</taxon>
        <taxon>Gunneridae</taxon>
        <taxon>Pentapetalae</taxon>
        <taxon>rosids</taxon>
        <taxon>malvids</taxon>
        <taxon>Malvales</taxon>
        <taxon>Malvaceae</taxon>
        <taxon>Malvoideae</taxon>
        <taxon>Hibiscus</taxon>
    </lineage>
</organism>
<sequence>MFNSFPRASRAFIHLPIQTVFQAMDAKPLLLTLLLIHGLLVLQTEATSRSSSDLVPSGDHRHSFFVVSKRDLAPPPPPQCNPRIQPC</sequence>
<protein>
    <submittedName>
        <fullName evidence="1">Uncharacterized protein</fullName>
    </submittedName>
</protein>
<name>A0ABR1ZWK6_9ROSI</name>
<accession>A0ABR1ZWK6</accession>
<dbReference type="Proteomes" id="UP001396334">
    <property type="component" value="Unassembled WGS sequence"/>
</dbReference>